<name>A0A139AIH1_GONPJ</name>
<evidence type="ECO:0000313" key="2">
    <source>
        <dbReference type="Proteomes" id="UP000070544"/>
    </source>
</evidence>
<reference evidence="1 2" key="1">
    <citation type="journal article" date="2015" name="Genome Biol. Evol.">
        <title>Phylogenomic analyses indicate that early fungi evolved digesting cell walls of algal ancestors of land plants.</title>
        <authorList>
            <person name="Chang Y."/>
            <person name="Wang S."/>
            <person name="Sekimoto S."/>
            <person name="Aerts A.L."/>
            <person name="Choi C."/>
            <person name="Clum A."/>
            <person name="LaButti K.M."/>
            <person name="Lindquist E.A."/>
            <person name="Yee Ngan C."/>
            <person name="Ohm R.A."/>
            <person name="Salamov A.A."/>
            <person name="Grigoriev I.V."/>
            <person name="Spatafora J.W."/>
            <person name="Berbee M.L."/>
        </authorList>
    </citation>
    <scope>NUCLEOTIDE SEQUENCE [LARGE SCALE GENOMIC DNA]</scope>
    <source>
        <strain evidence="1 2">JEL478</strain>
    </source>
</reference>
<organism evidence="1 2">
    <name type="scientific">Gonapodya prolifera (strain JEL478)</name>
    <name type="common">Monoblepharis prolifera</name>
    <dbReference type="NCBI Taxonomy" id="1344416"/>
    <lineage>
        <taxon>Eukaryota</taxon>
        <taxon>Fungi</taxon>
        <taxon>Fungi incertae sedis</taxon>
        <taxon>Chytridiomycota</taxon>
        <taxon>Chytridiomycota incertae sedis</taxon>
        <taxon>Monoblepharidomycetes</taxon>
        <taxon>Monoblepharidales</taxon>
        <taxon>Gonapodyaceae</taxon>
        <taxon>Gonapodya</taxon>
    </lineage>
</organism>
<sequence>MRLLIENGAKISHAIEVHSGGSRRPRLLKYYPPQMCRPEDCRIRSLRDRAPFVWAAAGGSVVAVELNVENNHHLGKLVLLWSAVLARDTTKSWKLCSGDVRTYVFTPSGYWKALCRSSRI</sequence>
<evidence type="ECO:0000313" key="1">
    <source>
        <dbReference type="EMBL" id="KXS16344.1"/>
    </source>
</evidence>
<dbReference type="EMBL" id="KQ965754">
    <property type="protein sequence ID" value="KXS16344.1"/>
    <property type="molecule type" value="Genomic_DNA"/>
</dbReference>
<dbReference type="AlphaFoldDB" id="A0A139AIH1"/>
<gene>
    <name evidence="1" type="ORF">M427DRAFT_55763</name>
</gene>
<accession>A0A139AIH1</accession>
<protein>
    <submittedName>
        <fullName evidence="1">Uncharacterized protein</fullName>
    </submittedName>
</protein>
<proteinExistence type="predicted"/>
<dbReference type="Proteomes" id="UP000070544">
    <property type="component" value="Unassembled WGS sequence"/>
</dbReference>
<keyword evidence="2" id="KW-1185">Reference proteome</keyword>